<gene>
    <name evidence="1" type="ORF">ACOLOM_LOCUS220</name>
</gene>
<evidence type="ECO:0000313" key="2">
    <source>
        <dbReference type="Proteomes" id="UP000789525"/>
    </source>
</evidence>
<organism evidence="1 2">
    <name type="scientific">Acaulospora colombiana</name>
    <dbReference type="NCBI Taxonomy" id="27376"/>
    <lineage>
        <taxon>Eukaryota</taxon>
        <taxon>Fungi</taxon>
        <taxon>Fungi incertae sedis</taxon>
        <taxon>Mucoromycota</taxon>
        <taxon>Glomeromycotina</taxon>
        <taxon>Glomeromycetes</taxon>
        <taxon>Diversisporales</taxon>
        <taxon>Acaulosporaceae</taxon>
        <taxon>Acaulospora</taxon>
    </lineage>
</organism>
<protein>
    <submittedName>
        <fullName evidence="1">10330_t:CDS:1</fullName>
    </submittedName>
</protein>
<dbReference type="EMBL" id="CAJVPT010000222">
    <property type="protein sequence ID" value="CAG8440919.1"/>
    <property type="molecule type" value="Genomic_DNA"/>
</dbReference>
<keyword evidence="2" id="KW-1185">Reference proteome</keyword>
<comment type="caution">
    <text evidence="1">The sequence shown here is derived from an EMBL/GenBank/DDBJ whole genome shotgun (WGS) entry which is preliminary data.</text>
</comment>
<reference evidence="1" key="1">
    <citation type="submission" date="2021-06" db="EMBL/GenBank/DDBJ databases">
        <authorList>
            <person name="Kallberg Y."/>
            <person name="Tangrot J."/>
            <person name="Rosling A."/>
        </authorList>
    </citation>
    <scope>NUCLEOTIDE SEQUENCE</scope>
    <source>
        <strain evidence="1">CL356</strain>
    </source>
</reference>
<evidence type="ECO:0000313" key="1">
    <source>
        <dbReference type="EMBL" id="CAG8440919.1"/>
    </source>
</evidence>
<name>A0ACA9JX80_9GLOM</name>
<dbReference type="Proteomes" id="UP000789525">
    <property type="component" value="Unassembled WGS sequence"/>
</dbReference>
<accession>A0ACA9JX80</accession>
<sequence length="125" mass="14280">MEPEESQSTVKTEENAGVYFAIDNESRKVDDYPTAQSSSSQIMSSEMQRPHAEMEIDDNENQGYESGETLHEQQTSSTSLSTKRRRAEKAKQMSKKSLDEIPQARNAMKRTMEKSQTNEVDQVRE</sequence>
<proteinExistence type="predicted"/>